<dbReference type="Proteomes" id="UP000663845">
    <property type="component" value="Unassembled WGS sequence"/>
</dbReference>
<dbReference type="AlphaFoldDB" id="A0A815UDF1"/>
<evidence type="ECO:0000313" key="6">
    <source>
        <dbReference type="Proteomes" id="UP000663891"/>
    </source>
</evidence>
<dbReference type="EMBL" id="CAJNON010002946">
    <property type="protein sequence ID" value="CAF1519241.1"/>
    <property type="molecule type" value="Genomic_DNA"/>
</dbReference>
<dbReference type="Proteomes" id="UP000663844">
    <property type="component" value="Unassembled WGS sequence"/>
</dbReference>
<proteinExistence type="predicted"/>
<evidence type="ECO:0000313" key="5">
    <source>
        <dbReference type="EMBL" id="CAF4256681.1"/>
    </source>
</evidence>
<organism evidence="2 6">
    <name type="scientific">Adineta steineri</name>
    <dbReference type="NCBI Taxonomy" id="433720"/>
    <lineage>
        <taxon>Eukaryota</taxon>
        <taxon>Metazoa</taxon>
        <taxon>Spiralia</taxon>
        <taxon>Gnathifera</taxon>
        <taxon>Rotifera</taxon>
        <taxon>Eurotatoria</taxon>
        <taxon>Bdelloidea</taxon>
        <taxon>Adinetida</taxon>
        <taxon>Adinetidae</taxon>
        <taxon>Adineta</taxon>
    </lineage>
</organism>
<dbReference type="EMBL" id="CAJOAY010009969">
    <property type="protein sequence ID" value="CAF4213745.1"/>
    <property type="molecule type" value="Genomic_DNA"/>
</dbReference>
<dbReference type="EMBL" id="CAJNOG010003725">
    <property type="protein sequence ID" value="CAF1535008.1"/>
    <property type="molecule type" value="Genomic_DNA"/>
</dbReference>
<comment type="caution">
    <text evidence="2">The sequence shown here is derived from an EMBL/GenBank/DDBJ whole genome shotgun (WGS) entry which is preliminary data.</text>
</comment>
<evidence type="ECO:0000313" key="3">
    <source>
        <dbReference type="EMBL" id="CAF1535008.1"/>
    </source>
</evidence>
<accession>A0A815UDF1</accession>
<feature type="region of interest" description="Disordered" evidence="1">
    <location>
        <begin position="34"/>
        <end position="58"/>
    </location>
</feature>
<dbReference type="EMBL" id="CAJOAZ010012722">
    <property type="protein sequence ID" value="CAF4256681.1"/>
    <property type="molecule type" value="Genomic_DNA"/>
</dbReference>
<protein>
    <submittedName>
        <fullName evidence="2">Uncharacterized protein</fullName>
    </submittedName>
</protein>
<evidence type="ECO:0000256" key="1">
    <source>
        <dbReference type="SAM" id="MobiDB-lite"/>
    </source>
</evidence>
<sequence length="81" mass="9481">MILYECEMSDKKQRVSEERAIGMRMVDALTDRVEGQISSNYKGRPRNANPNHSHNPKNRQLVAEWTQNKMQEHRQAATIKK</sequence>
<gene>
    <name evidence="3" type="ORF">JYZ213_LOCUS45367</name>
    <name evidence="4" type="ORF">OKA104_LOCUS41663</name>
    <name evidence="5" type="ORF">OXD698_LOCUS43741</name>
    <name evidence="2" type="ORF">VCS650_LOCUS43197</name>
</gene>
<dbReference type="OrthoDB" id="10052254at2759"/>
<evidence type="ECO:0000313" key="4">
    <source>
        <dbReference type="EMBL" id="CAF4213745.1"/>
    </source>
</evidence>
<evidence type="ECO:0000313" key="2">
    <source>
        <dbReference type="EMBL" id="CAF1519241.1"/>
    </source>
</evidence>
<dbReference type="Proteomes" id="UP000663881">
    <property type="component" value="Unassembled WGS sequence"/>
</dbReference>
<name>A0A815UDF1_9BILA</name>
<dbReference type="Proteomes" id="UP000663891">
    <property type="component" value="Unassembled WGS sequence"/>
</dbReference>
<reference evidence="2" key="1">
    <citation type="submission" date="2021-02" db="EMBL/GenBank/DDBJ databases">
        <authorList>
            <person name="Nowell W R."/>
        </authorList>
    </citation>
    <scope>NUCLEOTIDE SEQUENCE</scope>
</reference>